<gene>
    <name evidence="1" type="ORF">UFOPK3010_01437</name>
</gene>
<organism evidence="1">
    <name type="scientific">freshwater metagenome</name>
    <dbReference type="NCBI Taxonomy" id="449393"/>
    <lineage>
        <taxon>unclassified sequences</taxon>
        <taxon>metagenomes</taxon>
        <taxon>ecological metagenomes</taxon>
    </lineage>
</organism>
<evidence type="ECO:0000313" key="1">
    <source>
        <dbReference type="EMBL" id="CAB4815736.1"/>
    </source>
</evidence>
<name>A0A6J6Z858_9ZZZZ</name>
<protein>
    <submittedName>
        <fullName evidence="1">Unannotated protein</fullName>
    </submittedName>
</protein>
<dbReference type="EMBL" id="CAFAAM010000236">
    <property type="protein sequence ID" value="CAB4815736.1"/>
    <property type="molecule type" value="Genomic_DNA"/>
</dbReference>
<reference evidence="1" key="1">
    <citation type="submission" date="2020-05" db="EMBL/GenBank/DDBJ databases">
        <authorList>
            <person name="Chiriac C."/>
            <person name="Salcher M."/>
            <person name="Ghai R."/>
            <person name="Kavagutti S V."/>
        </authorList>
    </citation>
    <scope>NUCLEOTIDE SEQUENCE</scope>
</reference>
<accession>A0A6J6Z858</accession>
<dbReference type="AlphaFoldDB" id="A0A6J6Z858"/>
<proteinExistence type="predicted"/>
<sequence length="80" mass="8305">MSVDIDHAGHDHPPGCIGDDRCIAFDLANGDDLSVTNSDIGDAARGAGAIDDRSALDDLVVACVGHSEHPLVGPPKRRSF</sequence>